<feature type="transmembrane region" description="Helical" evidence="2">
    <location>
        <begin position="51"/>
        <end position="69"/>
    </location>
</feature>
<dbReference type="Proteomes" id="UP001383192">
    <property type="component" value="Unassembled WGS sequence"/>
</dbReference>
<reference evidence="3 4" key="1">
    <citation type="submission" date="2024-01" db="EMBL/GenBank/DDBJ databases">
        <title>A draft genome for a cacao thread blight-causing isolate of Paramarasmius palmivorus.</title>
        <authorList>
            <person name="Baruah I.K."/>
            <person name="Bukari Y."/>
            <person name="Amoako-Attah I."/>
            <person name="Meinhardt L.W."/>
            <person name="Bailey B.A."/>
            <person name="Cohen S.P."/>
        </authorList>
    </citation>
    <scope>NUCLEOTIDE SEQUENCE [LARGE SCALE GENOMIC DNA]</scope>
    <source>
        <strain evidence="3 4">GH-12</strain>
    </source>
</reference>
<dbReference type="EMBL" id="JAYKXP010000309">
    <property type="protein sequence ID" value="KAK7015847.1"/>
    <property type="molecule type" value="Genomic_DNA"/>
</dbReference>
<proteinExistence type="predicted"/>
<comment type="caution">
    <text evidence="3">The sequence shown here is derived from an EMBL/GenBank/DDBJ whole genome shotgun (WGS) entry which is preliminary data.</text>
</comment>
<evidence type="ECO:0000313" key="3">
    <source>
        <dbReference type="EMBL" id="KAK7015847.1"/>
    </source>
</evidence>
<sequence length="304" mass="34720">MRNTMRRRCEKMNPDDMEGTLPAGPFKHRKLGSENGKSEAKVRKRTTRGKLHKLVIMPLDILYMIYDVLNPRTFVALLYINRAFRDMISSSRGISIWIAKRKECLIPEPLPGLSELEWAILLLGQPICQVCASKSLTAQRNWTLQQWRCEACCVNKFVPIFLCSKSVGSSNFVREITFGDIQNKYANGITILSKNNTDLAEIAIQFDWWRSLSTWTYDRFSSLKISVIMTEVVDRGNSGILGTFLEQRKQETTVLRNRIRNGIDWITDEATATAHELRITRVQAIAKRIGALGYPQDEALMEGT</sequence>
<name>A0AAW0AS71_9AGAR</name>
<evidence type="ECO:0008006" key="5">
    <source>
        <dbReference type="Google" id="ProtNLM"/>
    </source>
</evidence>
<evidence type="ECO:0000256" key="2">
    <source>
        <dbReference type="SAM" id="Phobius"/>
    </source>
</evidence>
<organism evidence="3 4">
    <name type="scientific">Paramarasmius palmivorus</name>
    <dbReference type="NCBI Taxonomy" id="297713"/>
    <lineage>
        <taxon>Eukaryota</taxon>
        <taxon>Fungi</taxon>
        <taxon>Dikarya</taxon>
        <taxon>Basidiomycota</taxon>
        <taxon>Agaricomycotina</taxon>
        <taxon>Agaricomycetes</taxon>
        <taxon>Agaricomycetidae</taxon>
        <taxon>Agaricales</taxon>
        <taxon>Marasmiineae</taxon>
        <taxon>Marasmiaceae</taxon>
        <taxon>Paramarasmius</taxon>
    </lineage>
</organism>
<feature type="region of interest" description="Disordered" evidence="1">
    <location>
        <begin position="1"/>
        <end position="44"/>
    </location>
</feature>
<protein>
    <recommendedName>
        <fullName evidence="5">F-box domain-containing protein</fullName>
    </recommendedName>
</protein>
<accession>A0AAW0AS71</accession>
<dbReference type="AlphaFoldDB" id="A0AAW0AS71"/>
<keyword evidence="4" id="KW-1185">Reference proteome</keyword>
<gene>
    <name evidence="3" type="ORF">VNI00_019040</name>
</gene>
<keyword evidence="2" id="KW-0472">Membrane</keyword>
<evidence type="ECO:0000256" key="1">
    <source>
        <dbReference type="SAM" id="MobiDB-lite"/>
    </source>
</evidence>
<keyword evidence="2" id="KW-0812">Transmembrane</keyword>
<keyword evidence="2" id="KW-1133">Transmembrane helix</keyword>
<evidence type="ECO:0000313" key="4">
    <source>
        <dbReference type="Proteomes" id="UP001383192"/>
    </source>
</evidence>